<evidence type="ECO:0000256" key="2">
    <source>
        <dbReference type="SAM" id="Phobius"/>
    </source>
</evidence>
<organism evidence="3 4">
    <name type="scientific">Streptomyces badius</name>
    <dbReference type="NCBI Taxonomy" id="1941"/>
    <lineage>
        <taxon>Bacteria</taxon>
        <taxon>Bacillati</taxon>
        <taxon>Actinomycetota</taxon>
        <taxon>Actinomycetes</taxon>
        <taxon>Kitasatosporales</taxon>
        <taxon>Streptomycetaceae</taxon>
        <taxon>Streptomyces</taxon>
    </lineage>
</organism>
<evidence type="ECO:0008006" key="5">
    <source>
        <dbReference type="Google" id="ProtNLM"/>
    </source>
</evidence>
<feature type="compositionally biased region" description="Basic and acidic residues" evidence="1">
    <location>
        <begin position="193"/>
        <end position="205"/>
    </location>
</feature>
<keyword evidence="4" id="KW-1185">Reference proteome</keyword>
<dbReference type="Proteomes" id="UP000659767">
    <property type="component" value="Unassembled WGS sequence"/>
</dbReference>
<dbReference type="EMBL" id="BMSZ01000026">
    <property type="protein sequence ID" value="GGS80024.1"/>
    <property type="molecule type" value="Genomic_DNA"/>
</dbReference>
<proteinExistence type="predicted"/>
<accession>A0ABQ2TP13</accession>
<protein>
    <recommendedName>
        <fullName evidence="5">Secreted protein</fullName>
    </recommendedName>
</protein>
<keyword evidence="2" id="KW-0472">Membrane</keyword>
<evidence type="ECO:0000256" key="1">
    <source>
        <dbReference type="SAM" id="MobiDB-lite"/>
    </source>
</evidence>
<sequence length="205" mass="22659">MTEAWAAIIAAAIAGVLTLVGGHMGFRAGRQQVKDQAQVEHEQWLRGQRQEAYADFLAAWDAAYAALKQEVTRTAEHWETMATHDLDVDFDEDDLEHAHAVAVVAMRPMRAPQERVLLLGPERVDRAVESMGRALHVLQDAFVDHLAPVAVPRAAVRWTEAVDAMEEARTGMLAVMRSEVRSAPDLAKPARRALTDRADPARLPT</sequence>
<keyword evidence="2" id="KW-0812">Transmembrane</keyword>
<dbReference type="RefSeq" id="WP_199889671.1">
    <property type="nucleotide sequence ID" value="NZ_BMSZ01000026.1"/>
</dbReference>
<comment type="caution">
    <text evidence="3">The sequence shown here is derived from an EMBL/GenBank/DDBJ whole genome shotgun (WGS) entry which is preliminary data.</text>
</comment>
<gene>
    <name evidence="3" type="ORF">GCM10010253_63420</name>
</gene>
<feature type="transmembrane region" description="Helical" evidence="2">
    <location>
        <begin position="6"/>
        <end position="26"/>
    </location>
</feature>
<name>A0ABQ2TP13_STRBA</name>
<evidence type="ECO:0000313" key="3">
    <source>
        <dbReference type="EMBL" id="GGS80024.1"/>
    </source>
</evidence>
<keyword evidence="2" id="KW-1133">Transmembrane helix</keyword>
<feature type="region of interest" description="Disordered" evidence="1">
    <location>
        <begin position="185"/>
        <end position="205"/>
    </location>
</feature>
<evidence type="ECO:0000313" key="4">
    <source>
        <dbReference type="Proteomes" id="UP000659767"/>
    </source>
</evidence>
<reference evidence="4" key="1">
    <citation type="journal article" date="2019" name="Int. J. Syst. Evol. Microbiol.">
        <title>The Global Catalogue of Microorganisms (GCM) 10K type strain sequencing project: providing services to taxonomists for standard genome sequencing and annotation.</title>
        <authorList>
            <consortium name="The Broad Institute Genomics Platform"/>
            <consortium name="The Broad Institute Genome Sequencing Center for Infectious Disease"/>
            <person name="Wu L."/>
            <person name="Ma J."/>
        </authorList>
    </citation>
    <scope>NUCLEOTIDE SEQUENCE [LARGE SCALE GENOMIC DNA]</scope>
    <source>
        <strain evidence="4">JCM 4350</strain>
    </source>
</reference>